<dbReference type="GeneID" id="5602038"/>
<dbReference type="SUPFAM" id="SSF52540">
    <property type="entry name" value="P-loop containing nucleoside triphosphate hydrolases"/>
    <property type="match status" value="1"/>
</dbReference>
<dbReference type="Proteomes" id="UP000000714">
    <property type="component" value="Segment"/>
</dbReference>
<keyword evidence="4" id="KW-1185">Reference proteome</keyword>
<proteinExistence type="predicted"/>
<dbReference type="InterPro" id="IPR050566">
    <property type="entry name" value="Deoxyribonucleoside_kinase"/>
</dbReference>
<feature type="domain" description="Deoxynucleoside kinase" evidence="2">
    <location>
        <begin position="3"/>
        <end position="208"/>
    </location>
</feature>
<evidence type="ECO:0000259" key="2">
    <source>
        <dbReference type="Pfam" id="PF01712"/>
    </source>
</evidence>
<evidence type="ECO:0000256" key="1">
    <source>
        <dbReference type="ARBA" id="ARBA00022634"/>
    </source>
</evidence>
<dbReference type="PANTHER" id="PTHR10513:SF35">
    <property type="entry name" value="DEOXYADENOSINE KINASE"/>
    <property type="match status" value="1"/>
</dbReference>
<dbReference type="InterPro" id="IPR031314">
    <property type="entry name" value="DNK_dom"/>
</dbReference>
<dbReference type="CDD" id="cd01673">
    <property type="entry name" value="dNK"/>
    <property type="match status" value="1"/>
</dbReference>
<accession>A6MAB5</accession>
<dbReference type="InterPro" id="IPR027417">
    <property type="entry name" value="P-loop_NTPase"/>
</dbReference>
<evidence type="ECO:0000313" key="4">
    <source>
        <dbReference type="Proteomes" id="UP000000714"/>
    </source>
</evidence>
<dbReference type="EMBL" id="DQ535032">
    <property type="protein sequence ID" value="ABG21593.1"/>
    <property type="molecule type" value="Genomic_DNA"/>
</dbReference>
<protein>
    <submittedName>
        <fullName evidence="3">Gp051</fullName>
    </submittedName>
</protein>
<organism evidence="3 4">
    <name type="scientific">Lactococcus phage KSY1</name>
    <dbReference type="NCBI Taxonomy" id="2913972"/>
    <lineage>
        <taxon>Viruses</taxon>
        <taxon>Duplodnaviria</taxon>
        <taxon>Heunggongvirae</taxon>
        <taxon>Uroviricota</taxon>
        <taxon>Caudoviricetes</taxon>
        <taxon>Chopinvirus</taxon>
        <taxon>Chopinvirus KSY1</taxon>
    </lineage>
</organism>
<dbReference type="Pfam" id="PF01712">
    <property type="entry name" value="dNK"/>
    <property type="match status" value="1"/>
</dbReference>
<dbReference type="GO" id="GO:0019136">
    <property type="term" value="F:deoxynucleoside kinase activity"/>
    <property type="evidence" value="ECO:0007669"/>
    <property type="project" value="TreeGrafter"/>
</dbReference>
<name>A6MAB5_9CAUD</name>
<dbReference type="RefSeq" id="YP_001469049.1">
    <property type="nucleotide sequence ID" value="NC_009817.1"/>
</dbReference>
<reference evidence="3 4" key="1">
    <citation type="journal article" date="2007" name="Virology">
        <title>KSY1, a lactococcal phage with a T7-like transcription.</title>
        <authorList>
            <person name="Chopin A."/>
            <person name="Deveau H."/>
            <person name="Ehrlich S.D."/>
            <person name="Moineau S."/>
            <person name="Chopin M.C."/>
        </authorList>
    </citation>
    <scope>NUCLEOTIDE SEQUENCE</scope>
</reference>
<evidence type="ECO:0000313" key="3">
    <source>
        <dbReference type="EMBL" id="ABG21593.1"/>
    </source>
</evidence>
<dbReference type="PANTHER" id="PTHR10513">
    <property type="entry name" value="DEOXYNUCLEOSIDE KINASE"/>
    <property type="match status" value="1"/>
</dbReference>
<keyword evidence="1" id="KW-0237">DNA synthesis</keyword>
<dbReference type="GO" id="GO:0071897">
    <property type="term" value="P:DNA biosynthetic process"/>
    <property type="evidence" value="ECO:0007669"/>
    <property type="project" value="UniProtKB-KW"/>
</dbReference>
<gene>
    <name evidence="3" type="ORF">KSY1p051</name>
</gene>
<dbReference type="Gene3D" id="3.40.50.300">
    <property type="entry name" value="P-loop containing nucleotide triphosphate hydrolases"/>
    <property type="match status" value="1"/>
</dbReference>
<dbReference type="OrthoDB" id="15828at10239"/>
<dbReference type="KEGG" id="vg:5602038"/>
<sequence>MLITAAGKIGAGKSALTAMLADVLDTKAIYEPIDDNPLLEKFYEDKDTYGFVFQIDMISRRFELIQQALLQNNSVLDRSILEDSIFLDQLFLEGHVNKYEHRAYHKLLDRMMLELDVLPKKRPDLLVYIDVPFDKEIERINKRARAFEKVSEGTELWDYFAMHSKMYDKWINEFNECPVYTIDAMKYDYVENEQDRIEVLENIVAKLVTIGALSFKEATLAYCKINNAAPTIVAITLYNKIQKLLDGKYEYHNLANLYDLNIQTIDSLQELIRKENEGNKCSVISNT</sequence>